<dbReference type="GO" id="GO:0140359">
    <property type="term" value="F:ABC-type transporter activity"/>
    <property type="evidence" value="ECO:0007669"/>
    <property type="project" value="InterPro"/>
</dbReference>
<keyword evidence="7" id="KW-0067">ATP-binding</keyword>
<dbReference type="AlphaFoldDB" id="A0A7J6G7Q5"/>
<name>A0A7J6G7Q5_CANSA</name>
<dbReference type="Pfam" id="PF08370">
    <property type="entry name" value="PDR_assoc"/>
    <property type="match status" value="1"/>
</dbReference>
<proteinExistence type="inferred from homology"/>
<feature type="transmembrane region" description="Helical" evidence="10">
    <location>
        <begin position="471"/>
        <end position="493"/>
    </location>
</feature>
<comment type="subcellular location">
    <subcellularLocation>
        <location evidence="1">Membrane</location>
        <topology evidence="1">Multi-pass membrane protein</topology>
    </subcellularLocation>
</comment>
<dbReference type="Pfam" id="PF19055">
    <property type="entry name" value="ABC2_membrane_7"/>
    <property type="match status" value="1"/>
</dbReference>
<evidence type="ECO:0000256" key="9">
    <source>
        <dbReference type="ARBA" id="ARBA00023136"/>
    </source>
</evidence>
<dbReference type="SMART" id="SM00382">
    <property type="entry name" value="AAA"/>
    <property type="match status" value="2"/>
</dbReference>
<keyword evidence="4 10" id="KW-0812">Transmembrane</keyword>
<sequence>MTLLLGPPSSGKTTFLLALAGQLDPRLKFCGKVTYNGHGLDEFIPERTAAYVSEYDYHIKEMTVRETLDFSARCQGVTRRYELLAELSRREKEANIKPDPDIDVFMKAAATEGQETSVVTEYVLKILGLDVCANTIIGDDLIRGISGGQRKRVTTGEMLVGPTAVMFMDEISTGLDSSTTYQIMNSMKQIVHILNETAVISLLQPAPETYNLFDDIILLSESQIVYQGPREHVLEFFETVGFKCPERKAVADFLQEVTSKKDQEQYWAREEECYRFITVNDFVEAFQSFHKQEPSSCLATQKYGVESKKEILKAVFCREWLLMKRNYFFYIFRLIKILIVALVVSTVFLRTEMHHGTIEDGIIYSGALFFIVVMFVFNGMSEIPMTIQKLPVFYKQRDLNFYPAWAYALFTWILKIPIACLEVLIWVAITYYLIGLDPSVASFFKQGLLLIFVNQMGSALFQAIAATSRNLIVADTFGSFVLLMLFGLGGFLLSKNDIKKWWIWGYWSSPLMYYQNAIQVNEFLSDQWSHPEPNGTRHLGIAVLESQGFFTKPYWYWIGFGAVVGYTIAFNVLYALSLTFLNQFGKSHSIVLLEDSDNQNAESSTEEMNQNRNRGMVLPFEPHWITFKDIVYSVDMPQEMKNQGIEDDKLILLKELSGVFRPGVLTALMGVSGAGKTTLMDVLAGRKTKGYIKGDIKISGYPKKQETFSRILGYCEQNDIHSPHVTIYESLIYSAWLRLPTEVDTKTREMFIEEVMELTELNVIRHALVGLPGVNGLSTEQRKRLTIAVELVANPSIIFMDEPTSGLDARAAAIVMRAVRNAVNTGRTIVCTIHQPSLDIFEAFDELFLMKCGGEEIYVGPLGHHCSNLIQYFESIEGVNKIKDGYNPATWMLEVTSSAQEIALGIDFAHIFKTSDLFKRNRELIDDLSVPNPGSKDLHFSTQYATTFPTQCIACLWKQRWSYWRNAPYTCVRFFFHIVCGIDVWDIVLGPGTTQKDLLNAMGSMYAAVFFIGVHNGSSVRKVVAIERTVYYREKACRDVMIEIPYIFSQAMVYSIIVYAMIGFEWSVGKFLWYLFFTTFTMFYFTFYGMMVVAATPDLDVATTVSSAFYGLWNLFSGFIIPYSRIPVWWKWYYWTCPVAWTMYGMLVSQYGDVTEKFDGTEETVKEFVERFFGYKHDFLGIVAFVHVVFAVAFPVMFSLLIKAFNFQKR</sequence>
<evidence type="ECO:0000256" key="4">
    <source>
        <dbReference type="ARBA" id="ARBA00022692"/>
    </source>
</evidence>
<dbReference type="GO" id="GO:0016020">
    <property type="term" value="C:membrane"/>
    <property type="evidence" value="ECO:0007669"/>
    <property type="project" value="UniProtKB-SubCell"/>
</dbReference>
<dbReference type="GO" id="GO:0016887">
    <property type="term" value="F:ATP hydrolysis activity"/>
    <property type="evidence" value="ECO:0007669"/>
    <property type="project" value="InterPro"/>
</dbReference>
<evidence type="ECO:0000256" key="1">
    <source>
        <dbReference type="ARBA" id="ARBA00004141"/>
    </source>
</evidence>
<evidence type="ECO:0000256" key="8">
    <source>
        <dbReference type="ARBA" id="ARBA00022989"/>
    </source>
</evidence>
<dbReference type="InterPro" id="IPR013525">
    <property type="entry name" value="ABC2_TM"/>
</dbReference>
<evidence type="ECO:0000256" key="7">
    <source>
        <dbReference type="ARBA" id="ARBA00022840"/>
    </source>
</evidence>
<evidence type="ECO:0000313" key="12">
    <source>
        <dbReference type="EMBL" id="KAF4379013.1"/>
    </source>
</evidence>
<feature type="transmembrane region" description="Helical" evidence="10">
    <location>
        <begin position="446"/>
        <end position="465"/>
    </location>
</feature>
<dbReference type="FunFam" id="3.40.50.300:FF:000179">
    <property type="entry name" value="ABC transporter G family member 34"/>
    <property type="match status" value="1"/>
</dbReference>
<feature type="transmembrane region" description="Helical" evidence="10">
    <location>
        <begin position="1179"/>
        <end position="1202"/>
    </location>
</feature>
<dbReference type="PANTHER" id="PTHR48040:SF20">
    <property type="entry name" value="PLEIOTROPIC DRUG RESISTANCE PROTEIN 1"/>
    <property type="match status" value="1"/>
</dbReference>
<feature type="transmembrane region" description="Helical" evidence="10">
    <location>
        <begin position="1071"/>
        <end position="1095"/>
    </location>
</feature>
<dbReference type="InterPro" id="IPR027417">
    <property type="entry name" value="P-loop_NTPase"/>
</dbReference>
<dbReference type="Gene3D" id="3.40.50.300">
    <property type="entry name" value="P-loop containing nucleotide triphosphate hydrolases"/>
    <property type="match status" value="2"/>
</dbReference>
<protein>
    <recommendedName>
        <fullName evidence="11">ABC transporter domain-containing protein</fullName>
    </recommendedName>
</protein>
<dbReference type="CDD" id="cd03232">
    <property type="entry name" value="ABCG_PDR_domain2"/>
    <property type="match status" value="1"/>
</dbReference>
<keyword evidence="8 10" id="KW-1133">Transmembrane helix</keyword>
<comment type="caution">
    <text evidence="12">The sequence shown here is derived from an EMBL/GenBank/DDBJ whole genome shotgun (WGS) entry which is preliminary data.</text>
</comment>
<dbReference type="Proteomes" id="UP000525078">
    <property type="component" value="Unassembled WGS sequence"/>
</dbReference>
<accession>A0A7J6G7Q5</accession>
<dbReference type="SUPFAM" id="SSF52540">
    <property type="entry name" value="P-loop containing nucleoside triphosphate hydrolases"/>
    <property type="match status" value="2"/>
</dbReference>
<dbReference type="Pfam" id="PF00005">
    <property type="entry name" value="ABC_tran"/>
    <property type="match status" value="2"/>
</dbReference>
<comment type="similarity">
    <text evidence="2">Belongs to the ABC transporter superfamily. ABCG family. PDR (TC 3.A.1.205) subfamily.</text>
</comment>
<dbReference type="FunFam" id="3.40.50.300:FF:000059">
    <property type="entry name" value="ABC transporter G family member 40"/>
    <property type="match status" value="1"/>
</dbReference>
<dbReference type="PANTHER" id="PTHR48040">
    <property type="entry name" value="PLEIOTROPIC DRUG RESISTANCE PROTEIN 1-LIKE ISOFORM X1"/>
    <property type="match status" value="1"/>
</dbReference>
<feature type="transmembrane region" description="Helical" evidence="10">
    <location>
        <begin position="401"/>
        <end position="434"/>
    </location>
</feature>
<dbReference type="PROSITE" id="PS50893">
    <property type="entry name" value="ABC_TRANSPORTER_2"/>
    <property type="match status" value="1"/>
</dbReference>
<dbReference type="InterPro" id="IPR043926">
    <property type="entry name" value="ABCG_dom"/>
</dbReference>
<dbReference type="EMBL" id="JAATIP010000070">
    <property type="protein sequence ID" value="KAF4379013.1"/>
    <property type="molecule type" value="Genomic_DNA"/>
</dbReference>
<reference evidence="12 13" key="1">
    <citation type="journal article" date="2020" name="bioRxiv">
        <title>Sequence and annotation of 42 cannabis genomes reveals extensive copy number variation in cannabinoid synthesis and pathogen resistance genes.</title>
        <authorList>
            <person name="Mckernan K.J."/>
            <person name="Helbert Y."/>
            <person name="Kane L.T."/>
            <person name="Ebling H."/>
            <person name="Zhang L."/>
            <person name="Liu B."/>
            <person name="Eaton Z."/>
            <person name="Mclaughlin S."/>
            <person name="Kingan S."/>
            <person name="Baybayan P."/>
            <person name="Concepcion G."/>
            <person name="Jordan M."/>
            <person name="Riva A."/>
            <person name="Barbazuk W."/>
            <person name="Harkins T."/>
        </authorList>
    </citation>
    <scope>NUCLEOTIDE SEQUENCE [LARGE SCALE GENOMIC DNA]</scope>
    <source>
        <strain evidence="13">cv. Jamaican Lion 4</strain>
        <tissue evidence="12">Leaf</tissue>
    </source>
</reference>
<keyword evidence="5" id="KW-0677">Repeat</keyword>
<dbReference type="InterPro" id="IPR003439">
    <property type="entry name" value="ABC_transporter-like_ATP-bd"/>
</dbReference>
<dbReference type="InterPro" id="IPR034003">
    <property type="entry name" value="ABCG_PDR_2"/>
</dbReference>
<feature type="domain" description="ABC transporter" evidence="11">
    <location>
        <begin position="625"/>
        <end position="878"/>
    </location>
</feature>
<gene>
    <name evidence="12" type="ORF">F8388_022100</name>
</gene>
<dbReference type="Pfam" id="PF01061">
    <property type="entry name" value="ABC2_membrane"/>
    <property type="match status" value="2"/>
</dbReference>
<feature type="transmembrane region" description="Helical" evidence="10">
    <location>
        <begin position="1044"/>
        <end position="1064"/>
    </location>
</feature>
<feature type="transmembrane region" description="Helical" evidence="10">
    <location>
        <begin position="327"/>
        <end position="349"/>
    </location>
</feature>
<evidence type="ECO:0000256" key="2">
    <source>
        <dbReference type="ARBA" id="ARBA00006012"/>
    </source>
</evidence>
<dbReference type="InterPro" id="IPR003593">
    <property type="entry name" value="AAA+_ATPase"/>
</dbReference>
<dbReference type="InterPro" id="IPR013581">
    <property type="entry name" value="PDR_assoc"/>
</dbReference>
<dbReference type="GO" id="GO:0005524">
    <property type="term" value="F:ATP binding"/>
    <property type="evidence" value="ECO:0007669"/>
    <property type="project" value="UniProtKB-KW"/>
</dbReference>
<keyword evidence="3" id="KW-0813">Transport</keyword>
<feature type="transmembrane region" description="Helical" evidence="10">
    <location>
        <begin position="361"/>
        <end position="381"/>
    </location>
</feature>
<evidence type="ECO:0000256" key="3">
    <source>
        <dbReference type="ARBA" id="ARBA00022448"/>
    </source>
</evidence>
<feature type="transmembrane region" description="Helical" evidence="10">
    <location>
        <begin position="1101"/>
        <end position="1120"/>
    </location>
</feature>
<keyword evidence="9 10" id="KW-0472">Membrane</keyword>
<evidence type="ECO:0000256" key="6">
    <source>
        <dbReference type="ARBA" id="ARBA00022741"/>
    </source>
</evidence>
<evidence type="ECO:0000313" key="13">
    <source>
        <dbReference type="Proteomes" id="UP000525078"/>
    </source>
</evidence>
<keyword evidence="6" id="KW-0547">Nucleotide-binding</keyword>
<feature type="transmembrane region" description="Helical" evidence="10">
    <location>
        <begin position="554"/>
        <end position="576"/>
    </location>
</feature>
<organism evidence="12 13">
    <name type="scientific">Cannabis sativa</name>
    <name type="common">Hemp</name>
    <name type="synonym">Marijuana</name>
    <dbReference type="NCBI Taxonomy" id="3483"/>
    <lineage>
        <taxon>Eukaryota</taxon>
        <taxon>Viridiplantae</taxon>
        <taxon>Streptophyta</taxon>
        <taxon>Embryophyta</taxon>
        <taxon>Tracheophyta</taxon>
        <taxon>Spermatophyta</taxon>
        <taxon>Magnoliopsida</taxon>
        <taxon>eudicotyledons</taxon>
        <taxon>Gunneridae</taxon>
        <taxon>Pentapetalae</taxon>
        <taxon>rosids</taxon>
        <taxon>fabids</taxon>
        <taxon>Rosales</taxon>
        <taxon>Cannabaceae</taxon>
        <taxon>Cannabis</taxon>
    </lineage>
</organism>
<evidence type="ECO:0000259" key="11">
    <source>
        <dbReference type="PROSITE" id="PS50893"/>
    </source>
</evidence>
<evidence type="ECO:0000256" key="10">
    <source>
        <dbReference type="SAM" id="Phobius"/>
    </source>
</evidence>
<evidence type="ECO:0000256" key="5">
    <source>
        <dbReference type="ARBA" id="ARBA00022737"/>
    </source>
</evidence>